<evidence type="ECO:0000256" key="7">
    <source>
        <dbReference type="RuleBase" id="RU000492"/>
    </source>
</evidence>
<dbReference type="InterPro" id="IPR012677">
    <property type="entry name" value="Nucleotide-bd_a/b_plait_sf"/>
</dbReference>
<organism evidence="11 12">
    <name type="scientific">Candidatus Thiodiazotropha lotti</name>
    <dbReference type="NCBI Taxonomy" id="2792787"/>
    <lineage>
        <taxon>Bacteria</taxon>
        <taxon>Pseudomonadati</taxon>
        <taxon>Pseudomonadota</taxon>
        <taxon>Gammaproteobacteria</taxon>
        <taxon>Chromatiales</taxon>
        <taxon>Sedimenticolaceae</taxon>
        <taxon>Candidatus Thiodiazotropha</taxon>
    </lineage>
</organism>
<dbReference type="InterPro" id="IPR050079">
    <property type="entry name" value="DEAD_box_RNA_helicase"/>
</dbReference>
<dbReference type="Pfam" id="PF00270">
    <property type="entry name" value="DEAD"/>
    <property type="match status" value="1"/>
</dbReference>
<dbReference type="SMART" id="SM00490">
    <property type="entry name" value="HELICc"/>
    <property type="match status" value="1"/>
</dbReference>
<accession>A0A9E4MYA1</accession>
<dbReference type="GO" id="GO:0005524">
    <property type="term" value="F:ATP binding"/>
    <property type="evidence" value="ECO:0007669"/>
    <property type="project" value="UniProtKB-KW"/>
</dbReference>
<feature type="domain" description="Helicase C-terminal" evidence="9">
    <location>
        <begin position="231"/>
        <end position="376"/>
    </location>
</feature>
<dbReference type="InterPro" id="IPR011545">
    <property type="entry name" value="DEAD/DEAH_box_helicase_dom"/>
</dbReference>
<name>A0A9E4MYA1_9GAMM</name>
<evidence type="ECO:0000313" key="11">
    <source>
        <dbReference type="EMBL" id="MCG7938252.1"/>
    </source>
</evidence>
<reference evidence="11" key="1">
    <citation type="journal article" date="2021" name="Proc. Natl. Acad. Sci. U.S.A.">
        <title>Global biogeography of chemosynthetic symbionts reveals both localized and globally distributed symbiont groups. .</title>
        <authorList>
            <person name="Osvatic J.T."/>
            <person name="Wilkins L.G.E."/>
            <person name="Leibrecht L."/>
            <person name="Leray M."/>
            <person name="Zauner S."/>
            <person name="Polzin J."/>
            <person name="Camacho Y."/>
            <person name="Gros O."/>
            <person name="van Gils J.A."/>
            <person name="Eisen J.A."/>
            <person name="Petersen J.M."/>
            <person name="Yuen B."/>
        </authorList>
    </citation>
    <scope>NUCLEOTIDE SEQUENCE</scope>
    <source>
        <strain evidence="11">MAGL173</strain>
    </source>
</reference>
<dbReference type="PANTHER" id="PTHR47959">
    <property type="entry name" value="ATP-DEPENDENT RNA HELICASE RHLE-RELATED"/>
    <property type="match status" value="1"/>
</dbReference>
<dbReference type="Gene3D" id="3.30.70.330">
    <property type="match status" value="1"/>
</dbReference>
<dbReference type="SUPFAM" id="SSF52540">
    <property type="entry name" value="P-loop containing nucleoside triphosphate hydrolases"/>
    <property type="match status" value="1"/>
</dbReference>
<dbReference type="InterPro" id="IPR014014">
    <property type="entry name" value="RNA_helicase_DEAD_Q_motif"/>
</dbReference>
<dbReference type="NCBIfam" id="NF008744">
    <property type="entry name" value="PRK11776.1"/>
    <property type="match status" value="1"/>
</dbReference>
<dbReference type="Pfam" id="PF03880">
    <property type="entry name" value="DbpA"/>
    <property type="match status" value="1"/>
</dbReference>
<keyword evidence="3 7" id="KW-0347">Helicase</keyword>
<evidence type="ECO:0000259" key="9">
    <source>
        <dbReference type="PROSITE" id="PS51194"/>
    </source>
</evidence>
<dbReference type="EMBL" id="JAEPDI010000002">
    <property type="protein sequence ID" value="MCG7938252.1"/>
    <property type="molecule type" value="Genomic_DNA"/>
</dbReference>
<evidence type="ECO:0000259" key="8">
    <source>
        <dbReference type="PROSITE" id="PS51192"/>
    </source>
</evidence>
<gene>
    <name evidence="11" type="primary">dbpA</name>
    <name evidence="11" type="ORF">JAZ04_05250</name>
</gene>
<protein>
    <submittedName>
        <fullName evidence="11">ATP-dependent RNA helicase DbpA</fullName>
        <ecNumber evidence="11">3.6.4.13</ecNumber>
    </submittedName>
</protein>
<evidence type="ECO:0000256" key="5">
    <source>
        <dbReference type="ARBA" id="ARBA00038437"/>
    </source>
</evidence>
<dbReference type="Pfam" id="PF00271">
    <property type="entry name" value="Helicase_C"/>
    <property type="match status" value="1"/>
</dbReference>
<evidence type="ECO:0000256" key="3">
    <source>
        <dbReference type="ARBA" id="ARBA00022806"/>
    </source>
</evidence>
<evidence type="ECO:0000313" key="12">
    <source>
        <dbReference type="Proteomes" id="UP000886687"/>
    </source>
</evidence>
<dbReference type="GO" id="GO:0003724">
    <property type="term" value="F:RNA helicase activity"/>
    <property type="evidence" value="ECO:0007669"/>
    <property type="project" value="UniProtKB-EC"/>
</dbReference>
<evidence type="ECO:0000259" key="10">
    <source>
        <dbReference type="PROSITE" id="PS51195"/>
    </source>
</evidence>
<comment type="caution">
    <text evidence="11">The sequence shown here is derived from an EMBL/GenBank/DDBJ whole genome shotgun (WGS) entry which is preliminary data.</text>
</comment>
<evidence type="ECO:0000256" key="6">
    <source>
        <dbReference type="PROSITE-ProRule" id="PRU00552"/>
    </source>
</evidence>
<dbReference type="EC" id="3.6.4.13" evidence="11"/>
<feature type="domain" description="Helicase ATP-binding" evidence="8">
    <location>
        <begin position="34"/>
        <end position="205"/>
    </location>
</feature>
<feature type="short sequence motif" description="Q motif" evidence="6">
    <location>
        <begin position="3"/>
        <end position="31"/>
    </location>
</feature>
<dbReference type="PROSITE" id="PS00039">
    <property type="entry name" value="DEAD_ATP_HELICASE"/>
    <property type="match status" value="1"/>
</dbReference>
<keyword evidence="2 7" id="KW-0378">Hydrolase</keyword>
<dbReference type="InterPro" id="IPR000629">
    <property type="entry name" value="RNA-helicase_DEAD-box_CS"/>
</dbReference>
<dbReference type="InterPro" id="IPR014001">
    <property type="entry name" value="Helicase_ATP-bd"/>
</dbReference>
<dbReference type="SMART" id="SM00487">
    <property type="entry name" value="DEXDc"/>
    <property type="match status" value="1"/>
</dbReference>
<dbReference type="CDD" id="cd18787">
    <property type="entry name" value="SF2_C_DEAD"/>
    <property type="match status" value="1"/>
</dbReference>
<keyword evidence="1 7" id="KW-0547">Nucleotide-binding</keyword>
<dbReference type="InterPro" id="IPR001650">
    <property type="entry name" value="Helicase_C-like"/>
</dbReference>
<dbReference type="GO" id="GO:0016787">
    <property type="term" value="F:hydrolase activity"/>
    <property type="evidence" value="ECO:0007669"/>
    <property type="project" value="UniProtKB-KW"/>
</dbReference>
<dbReference type="InterPro" id="IPR044742">
    <property type="entry name" value="DEAD/DEAH_RhlB"/>
</dbReference>
<evidence type="ECO:0000256" key="1">
    <source>
        <dbReference type="ARBA" id="ARBA00022741"/>
    </source>
</evidence>
<evidence type="ECO:0000256" key="2">
    <source>
        <dbReference type="ARBA" id="ARBA00022801"/>
    </source>
</evidence>
<dbReference type="Proteomes" id="UP000886687">
    <property type="component" value="Unassembled WGS sequence"/>
</dbReference>
<dbReference type="PROSITE" id="PS51194">
    <property type="entry name" value="HELICASE_CTER"/>
    <property type="match status" value="1"/>
</dbReference>
<dbReference type="AlphaFoldDB" id="A0A9E4MYA1"/>
<comment type="similarity">
    <text evidence="5 7">Belongs to the DEAD box helicase family.</text>
</comment>
<dbReference type="Gene3D" id="3.40.50.300">
    <property type="entry name" value="P-loop containing nucleotide triphosphate hydrolases"/>
    <property type="match status" value="2"/>
</dbReference>
<feature type="domain" description="DEAD-box RNA helicase Q" evidence="10">
    <location>
        <begin position="3"/>
        <end position="31"/>
    </location>
</feature>
<dbReference type="PROSITE" id="PS51195">
    <property type="entry name" value="Q_MOTIF"/>
    <property type="match status" value="1"/>
</dbReference>
<dbReference type="InterPro" id="IPR005580">
    <property type="entry name" value="DbpA/CsdA_RNA-bd_dom"/>
</dbReference>
<evidence type="ECO:0000256" key="4">
    <source>
        <dbReference type="ARBA" id="ARBA00022840"/>
    </source>
</evidence>
<dbReference type="CDD" id="cd00268">
    <property type="entry name" value="DEADc"/>
    <property type="match status" value="1"/>
</dbReference>
<dbReference type="GO" id="GO:0003676">
    <property type="term" value="F:nucleic acid binding"/>
    <property type="evidence" value="ECO:0007669"/>
    <property type="project" value="InterPro"/>
</dbReference>
<dbReference type="PANTHER" id="PTHR47959:SF1">
    <property type="entry name" value="ATP-DEPENDENT RNA HELICASE DBPA"/>
    <property type="match status" value="1"/>
</dbReference>
<sequence>MTTRFSSLKLAPALLGNLESLGYLQMTPIQAESLPHVLAGRDLIARAKTGSGKTVAFGLGLLSHLKQQSFSVQALVLCPTRELADQVAKELRRLARTSANTKIITLCGGTPFGPQIGSLEHGAHIVVGTPGRILKHLAKGTLSLDSVGTVVLDEADRMLDMGFHDDMTEILSVTPSQRQTLLFSATYPETIRELSSAFQSNPIEVTVDSHHSDLKISQHFYEVGKGKRTQTLAALLAQYKPISSVVFCHTKLQSQEVAEELQQRGIQALALHGDLEQKERDLVLVRFANGSVPVLVATDVAARGLDIKELGAVINYELPRDPEIYVHRIGRTGRAGNKGLALNLFIVSEANRVNAIEAYLNSKVRLEQPPGLELPESFSITAPNVTLCIDGGRKEKVRPGDILGALTANGAIAGNRVGKIDIFDHLAYVAVDRSVRKIALRILSENNIKGRRFKVRMKHWMS</sequence>
<dbReference type="GO" id="GO:0005829">
    <property type="term" value="C:cytosol"/>
    <property type="evidence" value="ECO:0007669"/>
    <property type="project" value="TreeGrafter"/>
</dbReference>
<proteinExistence type="inferred from homology"/>
<dbReference type="PROSITE" id="PS51192">
    <property type="entry name" value="HELICASE_ATP_BIND_1"/>
    <property type="match status" value="1"/>
</dbReference>
<keyword evidence="4 7" id="KW-0067">ATP-binding</keyword>
<dbReference type="InterPro" id="IPR027417">
    <property type="entry name" value="P-loop_NTPase"/>
</dbReference>